<dbReference type="AlphaFoldDB" id="A0A0A9FHJ5"/>
<reference evidence="1" key="2">
    <citation type="journal article" date="2015" name="Data Brief">
        <title>Shoot transcriptome of the giant reed, Arundo donax.</title>
        <authorList>
            <person name="Barrero R.A."/>
            <person name="Guerrero F.D."/>
            <person name="Moolhuijzen P."/>
            <person name="Goolsby J.A."/>
            <person name="Tidwell J."/>
            <person name="Bellgard S.E."/>
            <person name="Bellgard M.I."/>
        </authorList>
    </citation>
    <scope>NUCLEOTIDE SEQUENCE</scope>
    <source>
        <tissue evidence="1">Shoot tissue taken approximately 20 cm above the soil surface</tissue>
    </source>
</reference>
<name>A0A0A9FHJ5_ARUDO</name>
<sequence>MGLVVTLVKRSWSEVKSPSRLSRST</sequence>
<evidence type="ECO:0000313" key="1">
    <source>
        <dbReference type="EMBL" id="JAE12510.1"/>
    </source>
</evidence>
<accession>A0A0A9FHJ5</accession>
<organism evidence="1">
    <name type="scientific">Arundo donax</name>
    <name type="common">Giant reed</name>
    <name type="synonym">Donax arundinaceus</name>
    <dbReference type="NCBI Taxonomy" id="35708"/>
    <lineage>
        <taxon>Eukaryota</taxon>
        <taxon>Viridiplantae</taxon>
        <taxon>Streptophyta</taxon>
        <taxon>Embryophyta</taxon>
        <taxon>Tracheophyta</taxon>
        <taxon>Spermatophyta</taxon>
        <taxon>Magnoliopsida</taxon>
        <taxon>Liliopsida</taxon>
        <taxon>Poales</taxon>
        <taxon>Poaceae</taxon>
        <taxon>PACMAD clade</taxon>
        <taxon>Arundinoideae</taxon>
        <taxon>Arundineae</taxon>
        <taxon>Arundo</taxon>
    </lineage>
</organism>
<reference evidence="1" key="1">
    <citation type="submission" date="2014-09" db="EMBL/GenBank/DDBJ databases">
        <authorList>
            <person name="Magalhaes I.L.F."/>
            <person name="Oliveira U."/>
            <person name="Santos F.R."/>
            <person name="Vidigal T.H.D.A."/>
            <person name="Brescovit A.D."/>
            <person name="Santos A.J."/>
        </authorList>
    </citation>
    <scope>NUCLEOTIDE SEQUENCE</scope>
    <source>
        <tissue evidence="1">Shoot tissue taken approximately 20 cm above the soil surface</tissue>
    </source>
</reference>
<dbReference type="EMBL" id="GBRH01185386">
    <property type="protein sequence ID" value="JAE12510.1"/>
    <property type="molecule type" value="Transcribed_RNA"/>
</dbReference>
<proteinExistence type="predicted"/>
<protein>
    <submittedName>
        <fullName evidence="1">TIDP3705</fullName>
    </submittedName>
</protein>